<dbReference type="Proteomes" id="UP000464330">
    <property type="component" value="Chromosome"/>
</dbReference>
<evidence type="ECO:0000313" key="2">
    <source>
        <dbReference type="Proteomes" id="UP000464330"/>
    </source>
</evidence>
<protein>
    <submittedName>
        <fullName evidence="1">Uncharacterized protein</fullName>
    </submittedName>
</protein>
<proteinExistence type="predicted"/>
<accession>A0A6C0QYK6</accession>
<name>A0A6C0QYK6_9BACL</name>
<dbReference type="RefSeq" id="WP_155116255.1">
    <property type="nucleotide sequence ID" value="NZ_CP019651.1"/>
</dbReference>
<sequence length="46" mass="5041">MNIKKYIACLVLMFSVLYGASGISLDKTHKEAKQPIIACVEIGVED</sequence>
<dbReference type="EMBL" id="CP019717">
    <property type="protein sequence ID" value="QHZ53296.1"/>
    <property type="molecule type" value="Genomic_DNA"/>
</dbReference>
<evidence type="ECO:0000313" key="1">
    <source>
        <dbReference type="EMBL" id="QHZ53296.1"/>
    </source>
</evidence>
<gene>
    <name evidence="1" type="ORF">ERICV_04241</name>
</gene>
<dbReference type="AlphaFoldDB" id="A0A6C0QYK6"/>
<organism evidence="1 2">
    <name type="scientific">Paenibacillus larvae subsp. larvae</name>
    <dbReference type="NCBI Taxonomy" id="147375"/>
    <lineage>
        <taxon>Bacteria</taxon>
        <taxon>Bacillati</taxon>
        <taxon>Bacillota</taxon>
        <taxon>Bacilli</taxon>
        <taxon>Bacillales</taxon>
        <taxon>Paenibacillaceae</taxon>
        <taxon>Paenibacillus</taxon>
    </lineage>
</organism>
<reference evidence="1 2" key="1">
    <citation type="journal article" date="2020" name="Int. J. Med. Microbiol.">
        <title>Discovery of Paenibacillus larvae ERIC V: Phenotypic and genomic comparison to genotypes ERIC I-IV reveal different inventories of virulence factors which correlate with epidemiological prevalences of American Foulbrood.</title>
        <authorList>
            <person name="Beims H."/>
            <person name="Bunk B."/>
            <person name="Erler S."/>
            <person name="Mohr K.I."/>
            <person name="Sproer C."/>
            <person name="Pradella S."/>
            <person name="Gunther G."/>
            <person name="Rohde M."/>
            <person name="von der Ohe W."/>
            <person name="Steinert M."/>
        </authorList>
    </citation>
    <scope>NUCLEOTIDE SEQUENCE [LARGE SCALE GENOMIC DNA]</scope>
    <source>
        <strain evidence="1">Eric_V</strain>
    </source>
</reference>